<dbReference type="Gene3D" id="2.60.120.260">
    <property type="entry name" value="Galactose-binding domain-like"/>
    <property type="match status" value="1"/>
</dbReference>
<keyword evidence="7 17" id="KW-0378">Hydrolase</keyword>
<evidence type="ECO:0000259" key="15">
    <source>
        <dbReference type="Pfam" id="PF17786"/>
    </source>
</evidence>
<dbReference type="Proteomes" id="UP001305702">
    <property type="component" value="Chromosome"/>
</dbReference>
<evidence type="ECO:0000256" key="12">
    <source>
        <dbReference type="ARBA" id="ARBA00041614"/>
    </source>
</evidence>
<dbReference type="InterPro" id="IPR036156">
    <property type="entry name" value="Beta-gal/glucu_dom_sf"/>
</dbReference>
<keyword evidence="8" id="KW-0325">Glycoprotein</keyword>
<sequence length="847" mass="97673">MTHKIKLNQNWKLQGFDRLEEIPAAVHRTGYNEGDWLEVAVPGDVHSTLLAHGRIEDPYVSTNDQKCRWIERQIWVYRMEFDRPDTQSDSDTFLTFEGLDTLAEVFVNGESVAVSDNMFVPVSAKLTGKLKEQGNVVVIRFDPVVEYARTKDVSRFWSKVNYERIWLRKCACNFSWDWSPRIVTVGVWKDVWLQVVQKAAINHLFFRTLSIGPDEAEVQVDVEVSGHGSELPLLAEVTLEGHDQAFRYEAEVKDGKAIVCFQVEQPRLWWTFDHGTPALYDLSVRLMEPGTGMLLDAAFDQVGIRTMEVNLRSETGSPRFTFILNGKPIYAKGANWIPAHNFIGAISDERYTDLITLSREANMNMLRVWGGGIYEKDIFYRECSRQGLLVWQDFMFSCSEVPDFDAAFMASVREEVIANVKALRSHPCIAIWAGNNENQAIHSEKMYYRSDYRFYGEKIFHELMPALLEELDPTRLYWPSSPWGGNDPNSFSEGDTHNWAVWAGDVYPRRYGEASKMDVTAYGISYRRYAEDTSKFSSEFGIHGSTVKETLRRYLPESELYYGSFELDYRNKDYEPEKADITMAAYSGLPNDLDQYIDFSMLCQAEGLKFGVEHFRRRKPENSGSLIWQLNDCWPGISWSLIDFCLFPKASYYFARRFYNPILLSFKNEEDGGVSVWVTNDRYDSFEDTITVGVQNGFGNPTYEQSFQVLVQPNGSQCLVRYSAAEIEWRFGVIDRRSHFLFARSTRDDVYDNHYFFAEQKQLRFSPCRLQITQKEHPEGIEFEIATDAFARFVKLECPIDHTMFSDNYFNLMPGERKSVVATNRKKTAIAASDITIRALNGAEFRG</sequence>
<dbReference type="Gene3D" id="3.20.20.80">
    <property type="entry name" value="Glycosidases"/>
    <property type="match status" value="1"/>
</dbReference>
<dbReference type="InterPro" id="IPR041447">
    <property type="entry name" value="Mannosidase_ig"/>
</dbReference>
<evidence type="ECO:0000313" key="17">
    <source>
        <dbReference type="EMBL" id="WNQ12411.1"/>
    </source>
</evidence>
<gene>
    <name evidence="17" type="ORF">MJA45_05005</name>
</gene>
<dbReference type="Pfam" id="PF17786">
    <property type="entry name" value="Mannosidase_ig"/>
    <property type="match status" value="1"/>
</dbReference>
<dbReference type="InterPro" id="IPR008979">
    <property type="entry name" value="Galactose-bd-like_sf"/>
</dbReference>
<dbReference type="InterPro" id="IPR017853">
    <property type="entry name" value="GH"/>
</dbReference>
<dbReference type="EC" id="3.2.1.25" evidence="5"/>
<evidence type="ECO:0000256" key="3">
    <source>
        <dbReference type="ARBA" id="ARBA00004740"/>
    </source>
</evidence>
<dbReference type="Pfam" id="PF22666">
    <property type="entry name" value="Glyco_hydro_2_N2"/>
    <property type="match status" value="1"/>
</dbReference>
<evidence type="ECO:0000259" key="13">
    <source>
        <dbReference type="Pfam" id="PF00703"/>
    </source>
</evidence>
<evidence type="ECO:0000256" key="5">
    <source>
        <dbReference type="ARBA" id="ARBA00012754"/>
    </source>
</evidence>
<evidence type="ECO:0000259" key="14">
    <source>
        <dbReference type="Pfam" id="PF17753"/>
    </source>
</evidence>
<feature type="domain" description="Glycoside hydrolase family 2 immunoglobulin-like beta-sandwich" evidence="13">
    <location>
        <begin position="201"/>
        <end position="305"/>
    </location>
</feature>
<protein>
    <recommendedName>
        <fullName evidence="11">Beta-mannosidase B</fullName>
        <ecNumber evidence="5">3.2.1.25</ecNumber>
    </recommendedName>
    <alternativeName>
        <fullName evidence="12">Mannanase B</fullName>
    </alternativeName>
</protein>
<evidence type="ECO:0000256" key="2">
    <source>
        <dbReference type="ARBA" id="ARBA00004613"/>
    </source>
</evidence>
<dbReference type="SUPFAM" id="SSF51445">
    <property type="entry name" value="(Trans)glycosidases"/>
    <property type="match status" value="1"/>
</dbReference>
<dbReference type="RefSeq" id="WP_315606188.1">
    <property type="nucleotide sequence ID" value="NZ_CP130318.1"/>
</dbReference>
<evidence type="ECO:0000256" key="1">
    <source>
        <dbReference type="ARBA" id="ARBA00000829"/>
    </source>
</evidence>
<name>A0AA96LES5_9BACL</name>
<organism evidence="17 18">
    <name type="scientific">Paenibacillus aurantius</name>
    <dbReference type="NCBI Taxonomy" id="2918900"/>
    <lineage>
        <taxon>Bacteria</taxon>
        <taxon>Bacillati</taxon>
        <taxon>Bacillota</taxon>
        <taxon>Bacilli</taxon>
        <taxon>Bacillales</taxon>
        <taxon>Paenibacillaceae</taxon>
        <taxon>Paenibacillus</taxon>
    </lineage>
</organism>
<dbReference type="PANTHER" id="PTHR43730:SF1">
    <property type="entry name" value="BETA-MANNOSIDASE"/>
    <property type="match status" value="1"/>
</dbReference>
<comment type="subunit">
    <text evidence="4">Homodimer.</text>
</comment>
<dbReference type="KEGG" id="paun:MJA45_05005"/>
<keyword evidence="18" id="KW-1185">Reference proteome</keyword>
<dbReference type="InterPro" id="IPR006102">
    <property type="entry name" value="Ig-like_GH2"/>
</dbReference>
<dbReference type="GO" id="GO:0004567">
    <property type="term" value="F:beta-mannosidase activity"/>
    <property type="evidence" value="ECO:0007669"/>
    <property type="project" value="UniProtKB-EC"/>
</dbReference>
<accession>A0AA96LES5</accession>
<evidence type="ECO:0000256" key="6">
    <source>
        <dbReference type="ARBA" id="ARBA00022525"/>
    </source>
</evidence>
<evidence type="ECO:0000313" key="18">
    <source>
        <dbReference type="Proteomes" id="UP001305702"/>
    </source>
</evidence>
<feature type="domain" description="Beta-mannosidase Ig-fold" evidence="14">
    <location>
        <begin position="773"/>
        <end position="841"/>
    </location>
</feature>
<dbReference type="SUPFAM" id="SSF49785">
    <property type="entry name" value="Galactose-binding domain-like"/>
    <property type="match status" value="1"/>
</dbReference>
<dbReference type="EMBL" id="CP130318">
    <property type="protein sequence ID" value="WNQ12411.1"/>
    <property type="molecule type" value="Genomic_DNA"/>
</dbReference>
<dbReference type="InterPro" id="IPR050887">
    <property type="entry name" value="Beta-mannosidase_GH2"/>
</dbReference>
<feature type="domain" description="Mannosidase Ig/CBM-like" evidence="15">
    <location>
        <begin position="674"/>
        <end position="761"/>
    </location>
</feature>
<dbReference type="AlphaFoldDB" id="A0AA96LES5"/>
<dbReference type="GO" id="GO:0005576">
    <property type="term" value="C:extracellular region"/>
    <property type="evidence" value="ECO:0007669"/>
    <property type="project" value="UniProtKB-SubCell"/>
</dbReference>
<dbReference type="Pfam" id="PF00703">
    <property type="entry name" value="Glyco_hydro_2"/>
    <property type="match status" value="1"/>
</dbReference>
<evidence type="ECO:0000256" key="7">
    <source>
        <dbReference type="ARBA" id="ARBA00022801"/>
    </source>
</evidence>
<dbReference type="FunFam" id="3.20.20.80:FF:000050">
    <property type="entry name" value="Beta-mannosidase B"/>
    <property type="match status" value="1"/>
</dbReference>
<evidence type="ECO:0000259" key="16">
    <source>
        <dbReference type="Pfam" id="PF22666"/>
    </source>
</evidence>
<evidence type="ECO:0000256" key="8">
    <source>
        <dbReference type="ARBA" id="ARBA00023180"/>
    </source>
</evidence>
<comment type="catalytic activity">
    <reaction evidence="1">
        <text>Hydrolysis of terminal, non-reducing beta-D-mannose residues in beta-D-mannosides.</text>
        <dbReference type="EC" id="3.2.1.25"/>
    </reaction>
</comment>
<comment type="subcellular location">
    <subcellularLocation>
        <location evidence="2">Secreted</location>
    </subcellularLocation>
</comment>
<dbReference type="GO" id="GO:0005975">
    <property type="term" value="P:carbohydrate metabolic process"/>
    <property type="evidence" value="ECO:0007669"/>
    <property type="project" value="InterPro"/>
</dbReference>
<dbReference type="InterPro" id="IPR054593">
    <property type="entry name" value="Beta-mannosidase-like_N2"/>
</dbReference>
<comment type="pathway">
    <text evidence="3">Glycan metabolism; N-glycan degradation.</text>
</comment>
<evidence type="ECO:0000256" key="11">
    <source>
        <dbReference type="ARBA" id="ARBA00041069"/>
    </source>
</evidence>
<proteinExistence type="inferred from homology"/>
<comment type="similarity">
    <text evidence="10">Belongs to the glycosyl hydrolase 2 family. Beta-mannosidase B subfamily.</text>
</comment>
<dbReference type="Gene3D" id="2.60.40.10">
    <property type="entry name" value="Immunoglobulins"/>
    <property type="match status" value="3"/>
</dbReference>
<keyword evidence="9" id="KW-0326">Glycosidase</keyword>
<dbReference type="GO" id="GO:0006516">
    <property type="term" value="P:glycoprotein catabolic process"/>
    <property type="evidence" value="ECO:0007669"/>
    <property type="project" value="TreeGrafter"/>
</dbReference>
<feature type="domain" description="Beta-mannosidase-like galactose-binding" evidence="16">
    <location>
        <begin position="32"/>
        <end position="189"/>
    </location>
</feature>
<dbReference type="SUPFAM" id="SSF49303">
    <property type="entry name" value="beta-Galactosidase/glucuronidase domain"/>
    <property type="match status" value="3"/>
</dbReference>
<evidence type="ECO:0000256" key="10">
    <source>
        <dbReference type="ARBA" id="ARBA00038429"/>
    </source>
</evidence>
<evidence type="ECO:0000256" key="9">
    <source>
        <dbReference type="ARBA" id="ARBA00023295"/>
    </source>
</evidence>
<dbReference type="InterPro" id="IPR013783">
    <property type="entry name" value="Ig-like_fold"/>
</dbReference>
<dbReference type="InterPro" id="IPR041625">
    <property type="entry name" value="Beta-mannosidase_Ig"/>
</dbReference>
<evidence type="ECO:0000256" key="4">
    <source>
        <dbReference type="ARBA" id="ARBA00011738"/>
    </source>
</evidence>
<reference evidence="17 18" key="1">
    <citation type="submission" date="2022-02" db="EMBL/GenBank/DDBJ databases">
        <title>Paenibacillus sp. MBLB1776 Whole Genome Shotgun Sequencing.</title>
        <authorList>
            <person name="Hwang C.Y."/>
            <person name="Cho E.-S."/>
            <person name="Seo M.-J."/>
        </authorList>
    </citation>
    <scope>NUCLEOTIDE SEQUENCE [LARGE SCALE GENOMIC DNA]</scope>
    <source>
        <strain evidence="17 18">MBLB1776</strain>
    </source>
</reference>
<dbReference type="Pfam" id="PF17753">
    <property type="entry name" value="Ig_mannosidase"/>
    <property type="match status" value="1"/>
</dbReference>
<keyword evidence="6" id="KW-0964">Secreted</keyword>
<dbReference type="PANTHER" id="PTHR43730">
    <property type="entry name" value="BETA-MANNOSIDASE"/>
    <property type="match status" value="1"/>
</dbReference>